<keyword evidence="1" id="KW-0175">Coiled coil</keyword>
<feature type="compositionally biased region" description="Polar residues" evidence="2">
    <location>
        <begin position="7"/>
        <end position="40"/>
    </location>
</feature>
<evidence type="ECO:0000256" key="1">
    <source>
        <dbReference type="SAM" id="Coils"/>
    </source>
</evidence>
<gene>
    <name evidence="3" type="ORF">CLEP1334_LOCUS4887</name>
</gene>
<accession>A0A7S0IRE9</accession>
<name>A0A7S0IRE9_9EUKA</name>
<evidence type="ECO:0000313" key="3">
    <source>
        <dbReference type="EMBL" id="CAD8529635.1"/>
    </source>
</evidence>
<dbReference type="EMBL" id="HBER01009838">
    <property type="protein sequence ID" value="CAD8529635.1"/>
    <property type="molecule type" value="Transcribed_RNA"/>
</dbReference>
<protein>
    <submittedName>
        <fullName evidence="3">Uncharacterized protein</fullName>
    </submittedName>
</protein>
<feature type="region of interest" description="Disordered" evidence="2">
    <location>
        <begin position="1"/>
        <end position="40"/>
    </location>
</feature>
<proteinExistence type="predicted"/>
<organism evidence="3">
    <name type="scientific">Calcidiscus leptoporus</name>
    <dbReference type="NCBI Taxonomy" id="127549"/>
    <lineage>
        <taxon>Eukaryota</taxon>
        <taxon>Haptista</taxon>
        <taxon>Haptophyta</taxon>
        <taxon>Prymnesiophyceae</taxon>
        <taxon>Coccolithales</taxon>
        <taxon>Calcidiscaceae</taxon>
        <taxon>Calcidiscus</taxon>
    </lineage>
</organism>
<sequence>MNHPMMGQQSAPHTAANAAQPSEGSRAQAHQTHSLTLQRAVQAHSNAAGCYRAGGHAQQSLTAPHVQPTVQKLPAAQYARPVTQAQPRIMTAAGSVAPSKLPWGVPSTSGAVAPTFVPPAKFAPAVVAVDRRGVEQRALSSLILAAPPPPDTLEHSTRALERRRGLLRDHERTCASIAWTQQLFTPLDGGAAAAVAEEGGAPSAAAVSLAGEADKVGAAASNAEAAEAESSVRATQARLEQTLAREQRRQAEELESLKDSAELTRKQLERLKQAATLSELELVTREREAKYPNLRWQPTTVLVESAAQGAWTPPPDASGLAIL</sequence>
<dbReference type="AlphaFoldDB" id="A0A7S0IRE9"/>
<reference evidence="3" key="1">
    <citation type="submission" date="2021-01" db="EMBL/GenBank/DDBJ databases">
        <authorList>
            <person name="Corre E."/>
            <person name="Pelletier E."/>
            <person name="Niang G."/>
            <person name="Scheremetjew M."/>
            <person name="Finn R."/>
            <person name="Kale V."/>
            <person name="Holt S."/>
            <person name="Cochrane G."/>
            <person name="Meng A."/>
            <person name="Brown T."/>
            <person name="Cohen L."/>
        </authorList>
    </citation>
    <scope>NUCLEOTIDE SEQUENCE</scope>
    <source>
        <strain evidence="3">RCC1130</strain>
    </source>
</reference>
<evidence type="ECO:0000256" key="2">
    <source>
        <dbReference type="SAM" id="MobiDB-lite"/>
    </source>
</evidence>
<feature type="coiled-coil region" evidence="1">
    <location>
        <begin position="225"/>
        <end position="274"/>
    </location>
</feature>